<dbReference type="EMBL" id="GL379800">
    <property type="protein sequence ID" value="EGT35673.1"/>
    <property type="molecule type" value="Genomic_DNA"/>
</dbReference>
<dbReference type="Proteomes" id="UP000008068">
    <property type="component" value="Unassembled WGS sequence"/>
</dbReference>
<protein>
    <submittedName>
        <fullName evidence="2">Uncharacterized protein</fullName>
    </submittedName>
</protein>
<dbReference type="HOGENOM" id="CLU_1490276_0_0_1"/>
<accession>G0MLT8</accession>
<reference evidence="3" key="1">
    <citation type="submission" date="2011-07" db="EMBL/GenBank/DDBJ databases">
        <authorList>
            <consortium name="Caenorhabditis brenneri Sequencing and Analysis Consortium"/>
            <person name="Wilson R.K."/>
        </authorList>
    </citation>
    <scope>NUCLEOTIDE SEQUENCE [LARGE SCALE GENOMIC DNA]</scope>
    <source>
        <strain evidence="3">PB2801</strain>
    </source>
</reference>
<organism evidence="3">
    <name type="scientific">Caenorhabditis brenneri</name>
    <name type="common">Nematode worm</name>
    <dbReference type="NCBI Taxonomy" id="135651"/>
    <lineage>
        <taxon>Eukaryota</taxon>
        <taxon>Metazoa</taxon>
        <taxon>Ecdysozoa</taxon>
        <taxon>Nematoda</taxon>
        <taxon>Chromadorea</taxon>
        <taxon>Rhabditida</taxon>
        <taxon>Rhabditina</taxon>
        <taxon>Rhabditomorpha</taxon>
        <taxon>Rhabditoidea</taxon>
        <taxon>Rhabditidae</taxon>
        <taxon>Peloderinae</taxon>
        <taxon>Caenorhabditis</taxon>
    </lineage>
</organism>
<evidence type="ECO:0000256" key="1">
    <source>
        <dbReference type="SAM" id="MobiDB-lite"/>
    </source>
</evidence>
<feature type="region of interest" description="Disordered" evidence="1">
    <location>
        <begin position="89"/>
        <end position="108"/>
    </location>
</feature>
<evidence type="ECO:0000313" key="3">
    <source>
        <dbReference type="Proteomes" id="UP000008068"/>
    </source>
</evidence>
<evidence type="ECO:0000313" key="2">
    <source>
        <dbReference type="EMBL" id="EGT35673.1"/>
    </source>
</evidence>
<gene>
    <name evidence="2" type="ORF">CAEBREN_13024</name>
</gene>
<name>G0MLT8_CAEBE</name>
<dbReference type="InParanoid" id="G0MLT8"/>
<dbReference type="AlphaFoldDB" id="G0MLT8"/>
<proteinExistence type="predicted"/>
<keyword evidence="3" id="KW-1185">Reference proteome</keyword>
<sequence>MAAPVPTALVPIYASFRVIIMNLKNRTNVEESLEKLVLMRFNSKMAWDFDLKRILTLMPIHEENEKLNEHRKMILGKIERLAQEALKMEVSDSSDDEEAPVKKQSLEAVKPLTLPETPAKTAPSRPKLIIRVPNPKLIIKVANPFHPKNAPITVTGSRIPKKRKMRSVAELLLDMGIPLEN</sequence>